<evidence type="ECO:0000259" key="15">
    <source>
        <dbReference type="Pfam" id="PF00593"/>
    </source>
</evidence>
<dbReference type="GO" id="GO:0009279">
    <property type="term" value="C:cell outer membrane"/>
    <property type="evidence" value="ECO:0007669"/>
    <property type="project" value="UniProtKB-SubCell"/>
</dbReference>
<evidence type="ECO:0000256" key="9">
    <source>
        <dbReference type="ARBA" id="ARBA00023136"/>
    </source>
</evidence>
<dbReference type="EMBL" id="PJCH01000008">
    <property type="protein sequence ID" value="PQA87388.1"/>
    <property type="molecule type" value="Genomic_DNA"/>
</dbReference>
<feature type="compositionally biased region" description="Polar residues" evidence="13">
    <location>
        <begin position="720"/>
        <end position="738"/>
    </location>
</feature>
<proteinExistence type="inferred from homology"/>
<evidence type="ECO:0000256" key="6">
    <source>
        <dbReference type="ARBA" id="ARBA00023004"/>
    </source>
</evidence>
<dbReference type="PANTHER" id="PTHR32552:SF81">
    <property type="entry name" value="TONB-DEPENDENT OUTER MEMBRANE RECEPTOR"/>
    <property type="match status" value="1"/>
</dbReference>
<feature type="signal peptide" evidence="14">
    <location>
        <begin position="1"/>
        <end position="23"/>
    </location>
</feature>
<reference evidence="17 18" key="1">
    <citation type="submission" date="2017-12" db="EMBL/GenBank/DDBJ databases">
        <authorList>
            <person name="Hurst M.R.H."/>
        </authorList>
    </citation>
    <scope>NUCLEOTIDE SEQUENCE [LARGE SCALE GENOMIC DNA]</scope>
    <source>
        <strain evidence="17 18">SY-3-19</strain>
    </source>
</reference>
<dbReference type="Pfam" id="PF00593">
    <property type="entry name" value="TonB_dep_Rec_b-barrel"/>
    <property type="match status" value="1"/>
</dbReference>
<evidence type="ECO:0000256" key="10">
    <source>
        <dbReference type="ARBA" id="ARBA00023237"/>
    </source>
</evidence>
<keyword evidence="10 11" id="KW-0998">Cell outer membrane</keyword>
<evidence type="ECO:0000256" key="1">
    <source>
        <dbReference type="ARBA" id="ARBA00004571"/>
    </source>
</evidence>
<comment type="subcellular location">
    <subcellularLocation>
        <location evidence="1 11">Cell outer membrane</location>
        <topology evidence="1 11">Multi-pass membrane protein</topology>
    </subcellularLocation>
</comment>
<dbReference type="InterPro" id="IPR039426">
    <property type="entry name" value="TonB-dep_rcpt-like"/>
</dbReference>
<dbReference type="PROSITE" id="PS52016">
    <property type="entry name" value="TONB_DEPENDENT_REC_3"/>
    <property type="match status" value="1"/>
</dbReference>
<dbReference type="SUPFAM" id="SSF56935">
    <property type="entry name" value="Porins"/>
    <property type="match status" value="1"/>
</dbReference>
<dbReference type="CDD" id="cd01347">
    <property type="entry name" value="ligand_gated_channel"/>
    <property type="match status" value="1"/>
</dbReference>
<dbReference type="OrthoDB" id="7313036at2"/>
<comment type="caution">
    <text evidence="17">The sequence shown here is derived from an EMBL/GenBank/DDBJ whole genome shotgun (WGS) entry which is preliminary data.</text>
</comment>
<feature type="domain" description="TonB-dependent receptor plug" evidence="16">
    <location>
        <begin position="53"/>
        <end position="161"/>
    </location>
</feature>
<dbReference type="InterPro" id="IPR000531">
    <property type="entry name" value="Beta-barrel_TonB"/>
</dbReference>
<feature type="domain" description="TonB-dependent receptor-like beta-barrel" evidence="15">
    <location>
        <begin position="276"/>
        <end position="712"/>
    </location>
</feature>
<protein>
    <submittedName>
        <fullName evidence="17">TonB-dependent receptor</fullName>
    </submittedName>
</protein>
<keyword evidence="4" id="KW-0410">Iron transport</keyword>
<evidence type="ECO:0000256" key="13">
    <source>
        <dbReference type="SAM" id="MobiDB-lite"/>
    </source>
</evidence>
<keyword evidence="7" id="KW-0406">Ion transport</keyword>
<evidence type="ECO:0000256" key="12">
    <source>
        <dbReference type="RuleBase" id="RU003357"/>
    </source>
</evidence>
<dbReference type="AlphaFoldDB" id="A0A2S7K4M4"/>
<keyword evidence="2 11" id="KW-0813">Transport</keyword>
<evidence type="ECO:0000256" key="7">
    <source>
        <dbReference type="ARBA" id="ARBA00023065"/>
    </source>
</evidence>
<dbReference type="Gene3D" id="2.40.170.20">
    <property type="entry name" value="TonB-dependent receptor, beta-barrel domain"/>
    <property type="match status" value="1"/>
</dbReference>
<keyword evidence="8 12" id="KW-0798">TonB box</keyword>
<dbReference type="InterPro" id="IPR018247">
    <property type="entry name" value="EF_Hand_1_Ca_BS"/>
</dbReference>
<feature type="region of interest" description="Disordered" evidence="13">
    <location>
        <begin position="715"/>
        <end position="741"/>
    </location>
</feature>
<evidence type="ECO:0000256" key="2">
    <source>
        <dbReference type="ARBA" id="ARBA00022448"/>
    </source>
</evidence>
<dbReference type="Pfam" id="PF07715">
    <property type="entry name" value="Plug"/>
    <property type="match status" value="1"/>
</dbReference>
<evidence type="ECO:0000256" key="8">
    <source>
        <dbReference type="ARBA" id="ARBA00023077"/>
    </source>
</evidence>
<keyword evidence="3 11" id="KW-1134">Transmembrane beta strand</keyword>
<keyword evidence="5 11" id="KW-0812">Transmembrane</keyword>
<dbReference type="PANTHER" id="PTHR32552">
    <property type="entry name" value="FERRICHROME IRON RECEPTOR-RELATED"/>
    <property type="match status" value="1"/>
</dbReference>
<dbReference type="InterPro" id="IPR012910">
    <property type="entry name" value="Plug_dom"/>
</dbReference>
<evidence type="ECO:0000256" key="5">
    <source>
        <dbReference type="ARBA" id="ARBA00022692"/>
    </source>
</evidence>
<organism evidence="17 18">
    <name type="scientific">Hyphococcus luteus</name>
    <dbReference type="NCBI Taxonomy" id="2058213"/>
    <lineage>
        <taxon>Bacteria</taxon>
        <taxon>Pseudomonadati</taxon>
        <taxon>Pseudomonadota</taxon>
        <taxon>Alphaproteobacteria</taxon>
        <taxon>Parvularculales</taxon>
        <taxon>Parvularculaceae</taxon>
        <taxon>Hyphococcus</taxon>
    </lineage>
</organism>
<dbReference type="GO" id="GO:0006826">
    <property type="term" value="P:iron ion transport"/>
    <property type="evidence" value="ECO:0007669"/>
    <property type="project" value="UniProtKB-KW"/>
</dbReference>
<name>A0A2S7K4M4_9PROT</name>
<evidence type="ECO:0000259" key="16">
    <source>
        <dbReference type="Pfam" id="PF07715"/>
    </source>
</evidence>
<keyword evidence="17" id="KW-0675">Receptor</keyword>
<evidence type="ECO:0000313" key="18">
    <source>
        <dbReference type="Proteomes" id="UP000239504"/>
    </source>
</evidence>
<comment type="similarity">
    <text evidence="11 12">Belongs to the TonB-dependent receptor family.</text>
</comment>
<evidence type="ECO:0000256" key="4">
    <source>
        <dbReference type="ARBA" id="ARBA00022496"/>
    </source>
</evidence>
<keyword evidence="6" id="KW-0408">Iron</keyword>
<keyword evidence="14" id="KW-0732">Signal</keyword>
<dbReference type="RefSeq" id="WP_104830395.1">
    <property type="nucleotide sequence ID" value="NZ_PJCH01000008.1"/>
</dbReference>
<dbReference type="PROSITE" id="PS00018">
    <property type="entry name" value="EF_HAND_1"/>
    <property type="match status" value="1"/>
</dbReference>
<evidence type="ECO:0000313" key="17">
    <source>
        <dbReference type="EMBL" id="PQA87388.1"/>
    </source>
</evidence>
<accession>A0A2S7K4M4</accession>
<evidence type="ECO:0000256" key="11">
    <source>
        <dbReference type="PROSITE-ProRule" id="PRU01360"/>
    </source>
</evidence>
<gene>
    <name evidence="17" type="ORF">CW354_12290</name>
</gene>
<evidence type="ECO:0000256" key="14">
    <source>
        <dbReference type="SAM" id="SignalP"/>
    </source>
</evidence>
<feature type="chain" id="PRO_5015629258" evidence="14">
    <location>
        <begin position="24"/>
        <end position="753"/>
    </location>
</feature>
<sequence>MSWHNKNAALFLTSVSVSTIAFAATAHAQRASDALTDQIIVTATKQAGGVAEQEAPISISAYGAEQLEALRVSDLETLSYSQPNVSLEDVGSIQGTANFSIRGLGINSSIPSIDPTVGVFVDGVYLGTTAGLLFDTFDLEAVEILRGPQGVLFGRNVTGGAVLIRTKRPTDEFEASAQGSWETGLNQVYQASVSGPIVPGVLKAKIAAYYKNDEGYWTNDLDGSKLGEVETIVVRPVIEFTPGDNAEFILRYEHGESEGDGTIAQNRALFERGTGRVTTDEPGFMDHEWDQVSAEANIDVPFGDGVITNIFGWRQYSSASQSDFDATTLNLLLFGEITEQEQFSNELRYSGRFFDRINFTLGGFWFDQELKYQETRFLFQDPSLAPAQAVGAVPGPFSFYGGGTQDHQVLGVFGQAAIELTSALTLDLGLRWSREEKSAQLATIVPGPASPDLWTIPAGACNIHANDCVFNLNADPTFDSEEDWSNLSPKIGLRYSLADNARLYGHWSRGFRSGGYNLRNTVPTASPGPIDEEQIDSFELGFKSEPLPGAIFNAAIFHTNISDMQREVLLSDPVLGTIQIITNTADAEIFGFEFEAQYSPVEGLVLNASVGHLDAEYTDLLFDISGDGVVDQADLALAIPRVPELTYNLGFVYDHDIGSAGFLTARANFNHRDSQAFTDNNRGILSGADMLDASLSFTTNSGGVRFTIYGDNMLDENTEGSDSQTPFPPGSTNGSHSPLNKGRVLGASVKVAL</sequence>
<keyword evidence="9 11" id="KW-0472">Membrane</keyword>
<keyword evidence="18" id="KW-1185">Reference proteome</keyword>
<dbReference type="InterPro" id="IPR036942">
    <property type="entry name" value="Beta-barrel_TonB_sf"/>
</dbReference>
<dbReference type="Proteomes" id="UP000239504">
    <property type="component" value="Unassembled WGS sequence"/>
</dbReference>
<evidence type="ECO:0000256" key="3">
    <source>
        <dbReference type="ARBA" id="ARBA00022452"/>
    </source>
</evidence>